<dbReference type="AlphaFoldDB" id="A0AAV4WZ57"/>
<reference evidence="1 2" key="1">
    <citation type="submission" date="2021-06" db="EMBL/GenBank/DDBJ databases">
        <title>Caerostris extrusa draft genome.</title>
        <authorList>
            <person name="Kono N."/>
            <person name="Arakawa K."/>
        </authorList>
    </citation>
    <scope>NUCLEOTIDE SEQUENCE [LARGE SCALE GENOMIC DNA]</scope>
</reference>
<dbReference type="Proteomes" id="UP001054945">
    <property type="component" value="Unassembled WGS sequence"/>
</dbReference>
<evidence type="ECO:0000313" key="1">
    <source>
        <dbReference type="EMBL" id="GIY88107.1"/>
    </source>
</evidence>
<name>A0AAV4WZ57_CAEEX</name>
<accession>A0AAV4WZ57</accession>
<protein>
    <submittedName>
        <fullName evidence="1">Uncharacterized protein</fullName>
    </submittedName>
</protein>
<keyword evidence="2" id="KW-1185">Reference proteome</keyword>
<evidence type="ECO:0000313" key="2">
    <source>
        <dbReference type="Proteomes" id="UP001054945"/>
    </source>
</evidence>
<dbReference type="EMBL" id="BPLR01017022">
    <property type="protein sequence ID" value="GIY88107.1"/>
    <property type="molecule type" value="Genomic_DNA"/>
</dbReference>
<organism evidence="1 2">
    <name type="scientific">Caerostris extrusa</name>
    <name type="common">Bark spider</name>
    <name type="synonym">Caerostris bankana</name>
    <dbReference type="NCBI Taxonomy" id="172846"/>
    <lineage>
        <taxon>Eukaryota</taxon>
        <taxon>Metazoa</taxon>
        <taxon>Ecdysozoa</taxon>
        <taxon>Arthropoda</taxon>
        <taxon>Chelicerata</taxon>
        <taxon>Arachnida</taxon>
        <taxon>Araneae</taxon>
        <taxon>Araneomorphae</taxon>
        <taxon>Entelegynae</taxon>
        <taxon>Araneoidea</taxon>
        <taxon>Araneidae</taxon>
        <taxon>Caerostris</taxon>
    </lineage>
</organism>
<sequence length="87" mass="10033">MIHTIQFPKYVRDEQPIHRFTNARGAESNGIRKRSSCAGKGKRRRKGMEEILLTWGFFFLSLNRRGRPGVGRHPLKGQREIIDIPCG</sequence>
<comment type="caution">
    <text evidence="1">The sequence shown here is derived from an EMBL/GenBank/DDBJ whole genome shotgun (WGS) entry which is preliminary data.</text>
</comment>
<proteinExistence type="predicted"/>
<gene>
    <name evidence="1" type="ORF">CEXT_556371</name>
</gene>